<sequence length="103" mass="11245">MNFENKPTSRDVTRNNPTCCLRFVACGVFRTCEPWVVEAAPIKPLRAAVARSCLRESLRGSCQLKRPAKGDQIVLSSVDAIAARAVVLAIPPRFNGYPTTVCP</sequence>
<protein>
    <submittedName>
        <fullName evidence="2">Amine oxidase domain-containing protein</fullName>
    </submittedName>
</protein>
<dbReference type="AlphaFoldDB" id="A0A5S6QPI3"/>
<evidence type="ECO:0000313" key="2">
    <source>
        <dbReference type="WBParaSite" id="TMUE_2000009140.1"/>
    </source>
</evidence>
<dbReference type="WBParaSite" id="TMUE_2000009140.1">
    <property type="protein sequence ID" value="TMUE_2000009140.1"/>
    <property type="gene ID" value="WBGene00286223"/>
</dbReference>
<dbReference type="Proteomes" id="UP000046395">
    <property type="component" value="Unassembled WGS sequence"/>
</dbReference>
<proteinExistence type="predicted"/>
<accession>A0A5S6QPI3</accession>
<organism evidence="1 2">
    <name type="scientific">Trichuris muris</name>
    <name type="common">Mouse whipworm</name>
    <dbReference type="NCBI Taxonomy" id="70415"/>
    <lineage>
        <taxon>Eukaryota</taxon>
        <taxon>Metazoa</taxon>
        <taxon>Ecdysozoa</taxon>
        <taxon>Nematoda</taxon>
        <taxon>Enoplea</taxon>
        <taxon>Dorylaimia</taxon>
        <taxon>Trichinellida</taxon>
        <taxon>Trichuridae</taxon>
        <taxon>Trichuris</taxon>
    </lineage>
</organism>
<keyword evidence="1" id="KW-1185">Reference proteome</keyword>
<reference evidence="2" key="1">
    <citation type="submission" date="2019-12" db="UniProtKB">
        <authorList>
            <consortium name="WormBaseParasite"/>
        </authorList>
    </citation>
    <scope>IDENTIFICATION</scope>
</reference>
<evidence type="ECO:0000313" key="1">
    <source>
        <dbReference type="Proteomes" id="UP000046395"/>
    </source>
</evidence>
<name>A0A5S6QPI3_TRIMR</name>